<organism evidence="9 10">
    <name type="scientific">Amaricoccus solimangrovi</name>
    <dbReference type="NCBI Taxonomy" id="2589815"/>
    <lineage>
        <taxon>Bacteria</taxon>
        <taxon>Pseudomonadati</taxon>
        <taxon>Pseudomonadota</taxon>
        <taxon>Alphaproteobacteria</taxon>
        <taxon>Rhodobacterales</taxon>
        <taxon>Paracoccaceae</taxon>
        <taxon>Amaricoccus</taxon>
    </lineage>
</organism>
<feature type="transmembrane region" description="Helical" evidence="8">
    <location>
        <begin position="56"/>
        <end position="73"/>
    </location>
</feature>
<dbReference type="GO" id="GO:0033214">
    <property type="term" value="P:siderophore-iron import into cell"/>
    <property type="evidence" value="ECO:0007669"/>
    <property type="project" value="TreeGrafter"/>
</dbReference>
<dbReference type="RefSeq" id="WP_140454844.1">
    <property type="nucleotide sequence ID" value="NZ_VFRP01000014.1"/>
</dbReference>
<dbReference type="EMBL" id="VFRP01000014">
    <property type="protein sequence ID" value="TPE49580.1"/>
    <property type="molecule type" value="Genomic_DNA"/>
</dbReference>
<dbReference type="AlphaFoldDB" id="A0A501WML3"/>
<dbReference type="InterPro" id="IPR000522">
    <property type="entry name" value="ABC_transptr_permease_BtuC"/>
</dbReference>
<evidence type="ECO:0000256" key="6">
    <source>
        <dbReference type="ARBA" id="ARBA00022989"/>
    </source>
</evidence>
<feature type="transmembrane region" description="Helical" evidence="8">
    <location>
        <begin position="111"/>
        <end position="131"/>
    </location>
</feature>
<keyword evidence="7 8" id="KW-0472">Membrane</keyword>
<proteinExistence type="inferred from homology"/>
<evidence type="ECO:0000256" key="4">
    <source>
        <dbReference type="ARBA" id="ARBA00022475"/>
    </source>
</evidence>
<keyword evidence="4" id="KW-1003">Cell membrane</keyword>
<dbReference type="InterPro" id="IPR037294">
    <property type="entry name" value="ABC_BtuC-like"/>
</dbReference>
<evidence type="ECO:0000256" key="7">
    <source>
        <dbReference type="ARBA" id="ARBA00023136"/>
    </source>
</evidence>
<reference evidence="9 10" key="1">
    <citation type="submission" date="2019-06" db="EMBL/GenBank/DDBJ databases">
        <title>A novel bacterium of genus Amaricoccus, isolated from marine sediment.</title>
        <authorList>
            <person name="Huang H."/>
            <person name="Mo K."/>
            <person name="Hu Y."/>
        </authorList>
    </citation>
    <scope>NUCLEOTIDE SEQUENCE [LARGE SCALE GENOMIC DNA]</scope>
    <source>
        <strain evidence="9 10">HB172011</strain>
    </source>
</reference>
<feature type="transmembrane region" description="Helical" evidence="8">
    <location>
        <begin position="232"/>
        <end position="254"/>
    </location>
</feature>
<comment type="similarity">
    <text evidence="2">Belongs to the binding-protein-dependent transport system permease family. FecCD subfamily.</text>
</comment>
<evidence type="ECO:0000313" key="9">
    <source>
        <dbReference type="EMBL" id="TPE49580.1"/>
    </source>
</evidence>
<gene>
    <name evidence="9" type="ORF">FJM51_14470</name>
</gene>
<keyword evidence="3" id="KW-0813">Transport</keyword>
<dbReference type="GO" id="GO:0022857">
    <property type="term" value="F:transmembrane transporter activity"/>
    <property type="evidence" value="ECO:0007669"/>
    <property type="project" value="InterPro"/>
</dbReference>
<evidence type="ECO:0000256" key="2">
    <source>
        <dbReference type="ARBA" id="ARBA00007935"/>
    </source>
</evidence>
<evidence type="ECO:0000313" key="10">
    <source>
        <dbReference type="Proteomes" id="UP000319255"/>
    </source>
</evidence>
<feature type="transmembrane region" description="Helical" evidence="8">
    <location>
        <begin position="303"/>
        <end position="322"/>
    </location>
</feature>
<accession>A0A501WML3</accession>
<dbReference type="PANTHER" id="PTHR30472:SF1">
    <property type="entry name" value="FE(3+) DICITRATE TRANSPORT SYSTEM PERMEASE PROTEIN FECC-RELATED"/>
    <property type="match status" value="1"/>
</dbReference>
<dbReference type="GO" id="GO:0005886">
    <property type="term" value="C:plasma membrane"/>
    <property type="evidence" value="ECO:0007669"/>
    <property type="project" value="UniProtKB-SubCell"/>
</dbReference>
<evidence type="ECO:0000256" key="1">
    <source>
        <dbReference type="ARBA" id="ARBA00004651"/>
    </source>
</evidence>
<comment type="caution">
    <text evidence="9">The sequence shown here is derived from an EMBL/GenBank/DDBJ whole genome shotgun (WGS) entry which is preliminary data.</text>
</comment>
<evidence type="ECO:0000256" key="8">
    <source>
        <dbReference type="SAM" id="Phobius"/>
    </source>
</evidence>
<dbReference type="Gene3D" id="1.10.3470.10">
    <property type="entry name" value="ABC transporter involved in vitamin B12 uptake, BtuC"/>
    <property type="match status" value="1"/>
</dbReference>
<keyword evidence="10" id="KW-1185">Reference proteome</keyword>
<protein>
    <submittedName>
        <fullName evidence="9">Iron ABC transporter permease</fullName>
    </submittedName>
</protein>
<dbReference type="SUPFAM" id="SSF81345">
    <property type="entry name" value="ABC transporter involved in vitamin B12 uptake, BtuC"/>
    <property type="match status" value="1"/>
</dbReference>
<sequence>MKAVLGAALALLLVTAASLALGVRPIGPSDYLDMMLAFDPTNADHVALATVRLPRVLGAIIAGGALGVAGAVLQGITRNPLADPGLLGINAGAAFALLAGGALLGDLDQTRVAMLTFPGAALAALTVFGLAGGLRGDTGPMRLTLAGAALNALLLSLVTGAVLLRRESLDMMRFWVAGSLAPAGSRPLAEMALAAAAGAILALAIAPRIEALSFGHALARGLGIRPGRTQGMALAAVALTTGAAVAVAGPIAFLGLMVPPLARRLVGHRLRMELVTAFLLGGATLLLCDTLGRLVLAPAEVRVGVMTAVIGGPVFIWIARGLRPGAQA</sequence>
<dbReference type="Pfam" id="PF01032">
    <property type="entry name" value="FecCD"/>
    <property type="match status" value="1"/>
</dbReference>
<feature type="transmembrane region" description="Helical" evidence="8">
    <location>
        <begin position="274"/>
        <end position="296"/>
    </location>
</feature>
<keyword evidence="6 8" id="KW-1133">Transmembrane helix</keyword>
<evidence type="ECO:0000256" key="5">
    <source>
        <dbReference type="ARBA" id="ARBA00022692"/>
    </source>
</evidence>
<dbReference type="OrthoDB" id="9811975at2"/>
<dbReference type="Proteomes" id="UP000319255">
    <property type="component" value="Unassembled WGS sequence"/>
</dbReference>
<feature type="transmembrane region" description="Helical" evidence="8">
    <location>
        <begin position="85"/>
        <end position="105"/>
    </location>
</feature>
<comment type="subcellular location">
    <subcellularLocation>
        <location evidence="1">Cell membrane</location>
        <topology evidence="1">Multi-pass membrane protein</topology>
    </subcellularLocation>
</comment>
<name>A0A501WML3_9RHOB</name>
<feature type="transmembrane region" description="Helical" evidence="8">
    <location>
        <begin position="191"/>
        <end position="211"/>
    </location>
</feature>
<feature type="transmembrane region" description="Helical" evidence="8">
    <location>
        <begin position="143"/>
        <end position="164"/>
    </location>
</feature>
<dbReference type="CDD" id="cd06550">
    <property type="entry name" value="TM_ABC_iron-siderophores_like"/>
    <property type="match status" value="1"/>
</dbReference>
<keyword evidence="5 8" id="KW-0812">Transmembrane</keyword>
<dbReference type="PANTHER" id="PTHR30472">
    <property type="entry name" value="FERRIC ENTEROBACTIN TRANSPORT SYSTEM PERMEASE PROTEIN"/>
    <property type="match status" value="1"/>
</dbReference>
<evidence type="ECO:0000256" key="3">
    <source>
        <dbReference type="ARBA" id="ARBA00022448"/>
    </source>
</evidence>